<accession>A0A9P6NR32</accession>
<evidence type="ECO:0000313" key="2">
    <source>
        <dbReference type="EMBL" id="KAG0150464.1"/>
    </source>
</evidence>
<organism evidence="2 3">
    <name type="scientific">Cronartium quercuum f. sp. fusiforme G11</name>
    <dbReference type="NCBI Taxonomy" id="708437"/>
    <lineage>
        <taxon>Eukaryota</taxon>
        <taxon>Fungi</taxon>
        <taxon>Dikarya</taxon>
        <taxon>Basidiomycota</taxon>
        <taxon>Pucciniomycotina</taxon>
        <taxon>Pucciniomycetes</taxon>
        <taxon>Pucciniales</taxon>
        <taxon>Coleosporiaceae</taxon>
        <taxon>Cronartium</taxon>
    </lineage>
</organism>
<feature type="compositionally biased region" description="Basic and acidic residues" evidence="1">
    <location>
        <begin position="42"/>
        <end position="52"/>
    </location>
</feature>
<dbReference type="OrthoDB" id="2516587at2759"/>
<dbReference type="AlphaFoldDB" id="A0A9P6NR32"/>
<gene>
    <name evidence="2" type="ORF">CROQUDRAFT_652395</name>
</gene>
<evidence type="ECO:0000313" key="3">
    <source>
        <dbReference type="Proteomes" id="UP000886653"/>
    </source>
</evidence>
<feature type="compositionally biased region" description="Polar residues" evidence="1">
    <location>
        <begin position="172"/>
        <end position="183"/>
    </location>
</feature>
<proteinExistence type="predicted"/>
<feature type="compositionally biased region" description="Basic and acidic residues" evidence="1">
    <location>
        <begin position="243"/>
        <end position="262"/>
    </location>
</feature>
<feature type="region of interest" description="Disordered" evidence="1">
    <location>
        <begin position="1"/>
        <end position="52"/>
    </location>
</feature>
<protein>
    <submittedName>
        <fullName evidence="2">Uncharacterized protein</fullName>
    </submittedName>
</protein>
<dbReference type="Pfam" id="PF10175">
    <property type="entry name" value="MPP6"/>
    <property type="match status" value="1"/>
</dbReference>
<name>A0A9P6NR32_9BASI</name>
<feature type="region of interest" description="Disordered" evidence="1">
    <location>
        <begin position="99"/>
        <end position="262"/>
    </location>
</feature>
<keyword evidence="3" id="KW-1185">Reference proteome</keyword>
<reference evidence="2" key="1">
    <citation type="submission" date="2013-11" db="EMBL/GenBank/DDBJ databases">
        <title>Genome sequence of the fusiform rust pathogen reveals effectors for host alternation and coevolution with pine.</title>
        <authorList>
            <consortium name="DOE Joint Genome Institute"/>
            <person name="Smith K."/>
            <person name="Pendleton A."/>
            <person name="Kubisiak T."/>
            <person name="Anderson C."/>
            <person name="Salamov A."/>
            <person name="Aerts A."/>
            <person name="Riley R."/>
            <person name="Clum A."/>
            <person name="Lindquist E."/>
            <person name="Ence D."/>
            <person name="Campbell M."/>
            <person name="Kronenberg Z."/>
            <person name="Feau N."/>
            <person name="Dhillon B."/>
            <person name="Hamelin R."/>
            <person name="Burleigh J."/>
            <person name="Smith J."/>
            <person name="Yandell M."/>
            <person name="Nelson C."/>
            <person name="Grigoriev I."/>
            <person name="Davis J."/>
        </authorList>
    </citation>
    <scope>NUCLEOTIDE SEQUENCE</scope>
    <source>
        <strain evidence="2">G11</strain>
    </source>
</reference>
<dbReference type="Proteomes" id="UP000886653">
    <property type="component" value="Unassembled WGS sequence"/>
</dbReference>
<comment type="caution">
    <text evidence="2">The sequence shown here is derived from an EMBL/GenBank/DDBJ whole genome shotgun (WGS) entry which is preliminary data.</text>
</comment>
<dbReference type="EMBL" id="MU167219">
    <property type="protein sequence ID" value="KAG0150464.1"/>
    <property type="molecule type" value="Genomic_DNA"/>
</dbReference>
<feature type="compositionally biased region" description="Polar residues" evidence="1">
    <location>
        <begin position="216"/>
        <end position="225"/>
    </location>
</feature>
<sequence>MLSSGTLNLKFMKRNLGTATKPNTSEKTENSDNTETPISRPAVDRKGKQRQTETKVVYEDSLMGFPVIYGFGGFTGEVSTSAFAGRRSFGNFNSAVEQLGKAPSRPEPSAPTQQSSHSSRSHAIKPSSSKKAERNPVRPTQDKSSRSKSKPTVCKNSKDSPSRPSQDIPATASFQRPFQNAQIKPNPKKRATPTDSESQGSKDGDTNSQRNKKPKPQTTNLKTAGSKSKRGGRSSSSSDDSETVNHEIERMFLECRDSNPDR</sequence>
<evidence type="ECO:0000256" key="1">
    <source>
        <dbReference type="SAM" id="MobiDB-lite"/>
    </source>
</evidence>
<feature type="compositionally biased region" description="Basic and acidic residues" evidence="1">
    <location>
        <begin position="130"/>
        <end position="145"/>
    </location>
</feature>